<gene>
    <name evidence="2" type="ORF">PFFVO_05764</name>
</gene>
<keyword evidence="1" id="KW-0472">Membrane</keyword>
<protein>
    <submittedName>
        <fullName evidence="2">Uncharacterized protein</fullName>
    </submittedName>
</protein>
<organism evidence="2 3">
    <name type="scientific">Plasmodium falciparum Vietnam Oak-Knoll</name>
    <name type="common">FVO</name>
    <dbReference type="NCBI Taxonomy" id="1036723"/>
    <lineage>
        <taxon>Eukaryota</taxon>
        <taxon>Sar</taxon>
        <taxon>Alveolata</taxon>
        <taxon>Apicomplexa</taxon>
        <taxon>Aconoidasida</taxon>
        <taxon>Haemosporida</taxon>
        <taxon>Plasmodiidae</taxon>
        <taxon>Plasmodium</taxon>
        <taxon>Plasmodium (Laverania)</taxon>
    </lineage>
</organism>
<feature type="transmembrane region" description="Helical" evidence="1">
    <location>
        <begin position="118"/>
        <end position="136"/>
    </location>
</feature>
<dbReference type="Proteomes" id="UP000030690">
    <property type="component" value="Unassembled WGS sequence"/>
</dbReference>
<dbReference type="OrthoDB" id="372232at2759"/>
<name>A0A024UZN6_PLAFA</name>
<dbReference type="AlphaFoldDB" id="A0A024UZN6"/>
<proteinExistence type="predicted"/>
<reference evidence="2 3" key="1">
    <citation type="submission" date="2013-02" db="EMBL/GenBank/DDBJ databases">
        <title>The Genome Annotation of Plasmodium falciparum Vietnam Oak-Knoll (FVO).</title>
        <authorList>
            <consortium name="The Broad Institute Genome Sequencing Platform"/>
            <consortium name="The Broad Institute Genome Sequencing Center for Infectious Disease"/>
            <person name="Neafsey D."/>
            <person name="Hoffman S."/>
            <person name="Volkman S."/>
            <person name="Rosenthal P."/>
            <person name="Walker B."/>
            <person name="Young S.K."/>
            <person name="Zeng Q."/>
            <person name="Gargeya S."/>
            <person name="Fitzgerald M."/>
            <person name="Haas B."/>
            <person name="Abouelleil A."/>
            <person name="Allen A.W."/>
            <person name="Alvarado L."/>
            <person name="Arachchi H.M."/>
            <person name="Berlin A.M."/>
            <person name="Chapman S.B."/>
            <person name="Gainer-Dewar J."/>
            <person name="Goldberg J."/>
            <person name="Griggs A."/>
            <person name="Gujja S."/>
            <person name="Hansen M."/>
            <person name="Howarth C."/>
            <person name="Imamovic A."/>
            <person name="Ireland A."/>
            <person name="Larimer J."/>
            <person name="McCowan C."/>
            <person name="Murphy C."/>
            <person name="Pearson M."/>
            <person name="Poon T.W."/>
            <person name="Priest M."/>
            <person name="Roberts A."/>
            <person name="Saif S."/>
            <person name="Shea T."/>
            <person name="Sisk P."/>
            <person name="Sykes S."/>
            <person name="Wortman J."/>
            <person name="Nusbaum C."/>
            <person name="Birren B."/>
        </authorList>
    </citation>
    <scope>NUCLEOTIDE SEQUENCE [LARGE SCALE GENOMIC DNA]</scope>
    <source>
        <strain evidence="3">Vietnam Oak-Knoll (FVO)</strain>
    </source>
</reference>
<feature type="transmembrane region" description="Helical" evidence="1">
    <location>
        <begin position="182"/>
        <end position="202"/>
    </location>
</feature>
<sequence length="254" mass="30542">MKLNKFFDRVFLFSFIFFNIKCIQSISLKTPGLYFKNDIFYTNRNNNTYGFIGFSKKDYSFPNLNKTKVYSNKDILKKFNRMNVLYSQDSEYGLREYKNDKSLWKRFVNKMSEVNKNVLTKLVCAGTFCLALYPVYTMLLNSKIEYLIKNILKENFLYLNIPKSIKRYLFFISFAEFKRSPFFLSTMLIASYTLYVILKVYIEKYRESKRIKSAIEDYNKNKNEYINTGTDSSTENDMDYYNNMDDDDYNKDFY</sequence>
<accession>A0A024UZN6</accession>
<reference evidence="2 3" key="2">
    <citation type="submission" date="2013-02" db="EMBL/GenBank/DDBJ databases">
        <title>The Genome Sequence of Plasmodium falciparum Vietnam Oak-Knoll (FVO).</title>
        <authorList>
            <consortium name="The Broad Institute Genome Sequencing Platform"/>
            <consortium name="The Broad Institute Genome Sequencing Center for Infectious Disease"/>
            <person name="Neafsey D."/>
            <person name="Cheeseman I."/>
            <person name="Volkman S."/>
            <person name="Adams J."/>
            <person name="Walker B."/>
            <person name="Young S.K."/>
            <person name="Zeng Q."/>
            <person name="Gargeya S."/>
            <person name="Fitzgerald M."/>
            <person name="Haas B."/>
            <person name="Abouelleil A."/>
            <person name="Alvarado L."/>
            <person name="Arachchi H.M."/>
            <person name="Berlin A.M."/>
            <person name="Chapman S.B."/>
            <person name="Dewar J."/>
            <person name="Goldberg J."/>
            <person name="Griggs A."/>
            <person name="Gujja S."/>
            <person name="Hansen M."/>
            <person name="Howarth C."/>
            <person name="Imamovic A."/>
            <person name="Larimer J."/>
            <person name="McCowan C."/>
            <person name="Murphy C."/>
            <person name="Neiman D."/>
            <person name="Pearson M."/>
            <person name="Priest M."/>
            <person name="Roberts A."/>
            <person name="Saif S."/>
            <person name="Shea T."/>
            <person name="Sisk P."/>
            <person name="Sykes S."/>
            <person name="Wortman J."/>
            <person name="Nusbaum C."/>
            <person name="Birren B."/>
        </authorList>
    </citation>
    <scope>NUCLEOTIDE SEQUENCE [LARGE SCALE GENOMIC DNA]</scope>
    <source>
        <strain evidence="3">Vietnam Oak-Knoll (FVO)</strain>
    </source>
</reference>
<keyword evidence="1" id="KW-1133">Transmembrane helix</keyword>
<evidence type="ECO:0000256" key="1">
    <source>
        <dbReference type="SAM" id="Phobius"/>
    </source>
</evidence>
<keyword evidence="1" id="KW-0812">Transmembrane</keyword>
<evidence type="ECO:0000313" key="3">
    <source>
        <dbReference type="Proteomes" id="UP000030690"/>
    </source>
</evidence>
<dbReference type="EMBL" id="KI925184">
    <property type="protein sequence ID" value="ETW15470.1"/>
    <property type="molecule type" value="Genomic_DNA"/>
</dbReference>
<evidence type="ECO:0000313" key="2">
    <source>
        <dbReference type="EMBL" id="ETW15470.1"/>
    </source>
</evidence>